<dbReference type="eggNOG" id="ENOG50336YR">
    <property type="taxonomic scope" value="Bacteria"/>
</dbReference>
<proteinExistence type="predicted"/>
<evidence type="ECO:0000313" key="2">
    <source>
        <dbReference type="Proteomes" id="UP000182961"/>
    </source>
</evidence>
<sequence>MKSISTFLFAVFLFAFSIKTYAIEGDFILTVKKRQGNEIHFILNGKQKIKISIVDAANKELFSEQAIGEKGITKTYNLDEFPEGQYYLIVSSDLKSVKHKITITQSNSQLSKNPIVEVYLNKADKKKLFTVQ</sequence>
<reference evidence="2" key="1">
    <citation type="submission" date="2016-10" db="EMBL/GenBank/DDBJ databases">
        <authorList>
            <person name="Varghese N."/>
            <person name="Submissions S."/>
        </authorList>
    </citation>
    <scope>NUCLEOTIDE SEQUENCE [LARGE SCALE GENOMIC DNA]</scope>
    <source>
        <strain evidence="2">DSM 4002</strain>
    </source>
</reference>
<accession>A0A1I4U5F9</accession>
<protein>
    <recommendedName>
        <fullName evidence="3">Por secretion system C-terminal sorting domain-containing protein</fullName>
    </recommendedName>
</protein>
<dbReference type="Proteomes" id="UP000182961">
    <property type="component" value="Unassembled WGS sequence"/>
</dbReference>
<keyword evidence="2" id="KW-1185">Reference proteome</keyword>
<dbReference type="AlphaFoldDB" id="A0A1I4U5F9"/>
<dbReference type="RefSeq" id="WP_024981152.1">
    <property type="nucleotide sequence ID" value="NZ_CBCRUM010000002.1"/>
</dbReference>
<evidence type="ECO:0008006" key="3">
    <source>
        <dbReference type="Google" id="ProtNLM"/>
    </source>
</evidence>
<organism evidence="1 2">
    <name type="scientific">Flavobacterium succinicans</name>
    <dbReference type="NCBI Taxonomy" id="29536"/>
    <lineage>
        <taxon>Bacteria</taxon>
        <taxon>Pseudomonadati</taxon>
        <taxon>Bacteroidota</taxon>
        <taxon>Flavobacteriia</taxon>
        <taxon>Flavobacteriales</taxon>
        <taxon>Flavobacteriaceae</taxon>
        <taxon>Flavobacterium</taxon>
    </lineage>
</organism>
<gene>
    <name evidence="1" type="ORF">SAMN05444143_1034</name>
</gene>
<evidence type="ECO:0000313" key="1">
    <source>
        <dbReference type="EMBL" id="SFM84276.1"/>
    </source>
</evidence>
<name>A0A1I4U5F9_9FLAO</name>
<dbReference type="EMBL" id="FOUT01000003">
    <property type="protein sequence ID" value="SFM84276.1"/>
    <property type="molecule type" value="Genomic_DNA"/>
</dbReference>